<dbReference type="Pfam" id="PF00420">
    <property type="entry name" value="Oxidored_q2"/>
    <property type="match status" value="1"/>
</dbReference>
<evidence type="ECO:0000256" key="5">
    <source>
        <dbReference type="ARBA" id="ARBA00022967"/>
    </source>
</evidence>
<dbReference type="EMBL" id="OP537514">
    <property type="protein sequence ID" value="WZB40873.1"/>
    <property type="molecule type" value="Genomic_DNA"/>
</dbReference>
<keyword evidence="6 10" id="KW-1133">Transmembrane helix</keyword>
<gene>
    <name evidence="11" type="primary">nad4l</name>
</gene>
<organism evidence="11">
    <name type="scientific">Lumbriclymenella robusta</name>
    <dbReference type="NCBI Taxonomy" id="3138170"/>
    <lineage>
        <taxon>Eukaryota</taxon>
        <taxon>Metazoa</taxon>
        <taxon>Spiralia</taxon>
        <taxon>Lophotrochozoa</taxon>
        <taxon>Annelida</taxon>
        <taxon>Polychaeta</taxon>
        <taxon>Sedentaria</taxon>
        <taxon>Scolecida</taxon>
        <taxon>Maldanidae</taxon>
        <taxon>Lumbriclymenella</taxon>
    </lineage>
</organism>
<feature type="transmembrane region" description="Helical" evidence="10">
    <location>
        <begin position="35"/>
        <end position="54"/>
    </location>
</feature>
<evidence type="ECO:0000256" key="1">
    <source>
        <dbReference type="ARBA" id="ARBA00004141"/>
    </source>
</evidence>
<proteinExistence type="inferred from homology"/>
<dbReference type="Gene3D" id="1.10.287.3510">
    <property type="match status" value="1"/>
</dbReference>
<keyword evidence="5" id="KW-1278">Translocase</keyword>
<evidence type="ECO:0000313" key="11">
    <source>
        <dbReference type="EMBL" id="WZB40873.1"/>
    </source>
</evidence>
<dbReference type="AlphaFoldDB" id="A0AB38ZFZ0"/>
<evidence type="ECO:0000256" key="2">
    <source>
        <dbReference type="ARBA" id="ARBA00010519"/>
    </source>
</evidence>
<name>A0AB38ZFZ0_9ANNE</name>
<evidence type="ECO:0000256" key="10">
    <source>
        <dbReference type="SAM" id="Phobius"/>
    </source>
</evidence>
<comment type="subcellular location">
    <subcellularLocation>
        <location evidence="1">Membrane</location>
        <topology evidence="1">Multi-pass membrane protein</topology>
    </subcellularLocation>
</comment>
<evidence type="ECO:0000256" key="3">
    <source>
        <dbReference type="ARBA" id="ARBA00016612"/>
    </source>
</evidence>
<feature type="transmembrane region" description="Helical" evidence="10">
    <location>
        <begin position="60"/>
        <end position="80"/>
    </location>
</feature>
<keyword evidence="7" id="KW-0520">NAD</keyword>
<geneLocation type="mitochondrion" evidence="11"/>
<keyword evidence="4 10" id="KW-0812">Transmembrane</keyword>
<reference evidence="11" key="1">
    <citation type="submission" date="2024-08" db="EMBL/GenBank/DDBJ databases">
        <authorList>
            <person name="Mo J."/>
            <person name="Ge M."/>
        </authorList>
    </citation>
    <scope>NUCLEOTIDE SEQUENCE</scope>
</reference>
<dbReference type="InterPro" id="IPR039428">
    <property type="entry name" value="NUOK/Mnh_C1-like"/>
</dbReference>
<evidence type="ECO:0000256" key="4">
    <source>
        <dbReference type="ARBA" id="ARBA00022692"/>
    </source>
</evidence>
<accession>A0AB38ZFZ0</accession>
<evidence type="ECO:0000256" key="6">
    <source>
        <dbReference type="ARBA" id="ARBA00022989"/>
    </source>
</evidence>
<dbReference type="GO" id="GO:0016020">
    <property type="term" value="C:membrane"/>
    <property type="evidence" value="ECO:0007669"/>
    <property type="project" value="UniProtKB-SubCell"/>
</dbReference>
<evidence type="ECO:0000256" key="8">
    <source>
        <dbReference type="ARBA" id="ARBA00023136"/>
    </source>
</evidence>
<evidence type="ECO:0000256" key="9">
    <source>
        <dbReference type="ARBA" id="ARBA00031586"/>
    </source>
</evidence>
<keyword evidence="11" id="KW-0496">Mitochondrion</keyword>
<keyword evidence="8 10" id="KW-0472">Membrane</keyword>
<evidence type="ECO:0000256" key="7">
    <source>
        <dbReference type="ARBA" id="ARBA00023027"/>
    </source>
</evidence>
<protein>
    <recommendedName>
        <fullName evidence="3">NADH-ubiquinone oxidoreductase chain 4L</fullName>
    </recommendedName>
    <alternativeName>
        <fullName evidence="9">NADH dehydrogenase subunit 4L</fullName>
    </alternativeName>
</protein>
<comment type="similarity">
    <text evidence="2">Belongs to the complex I subunit 4L family.</text>
</comment>
<sequence length="97" mass="10609">MTLYLYMISGSVALSLLTLMHQRKSLLMSLLSLEAMILTLVLYCGLTVATSYQVEPHTCLIMLILGACEASLGLALLVSLMRMHGKEMIEVTIASKC</sequence>